<evidence type="ECO:0000313" key="4">
    <source>
        <dbReference type="Proteomes" id="UP001165079"/>
    </source>
</evidence>
<dbReference type="EMBL" id="BSTX01000009">
    <property type="protein sequence ID" value="GLZ82051.1"/>
    <property type="molecule type" value="Genomic_DNA"/>
</dbReference>
<evidence type="ECO:0000313" key="3">
    <source>
        <dbReference type="EMBL" id="GLZ82051.1"/>
    </source>
</evidence>
<comment type="caution">
    <text evidence="3">The sequence shown here is derived from an EMBL/GenBank/DDBJ whole genome shotgun (WGS) entry which is preliminary data.</text>
</comment>
<dbReference type="Gene3D" id="3.40.1350.120">
    <property type="match status" value="1"/>
</dbReference>
<dbReference type="Pfam" id="PF18451">
    <property type="entry name" value="CdiA_C"/>
    <property type="match status" value="1"/>
</dbReference>
<feature type="region of interest" description="Disordered" evidence="1">
    <location>
        <begin position="1"/>
        <end position="151"/>
    </location>
</feature>
<feature type="compositionally biased region" description="Gly residues" evidence="1">
    <location>
        <begin position="15"/>
        <end position="24"/>
    </location>
</feature>
<dbReference type="InterPro" id="IPR040559">
    <property type="entry name" value="CdiA_C"/>
</dbReference>
<gene>
    <name evidence="3" type="ORF">Afil01_68580</name>
</gene>
<keyword evidence="4" id="KW-1185">Reference proteome</keyword>
<sequence>MTLLAIGLALAKGPKGPGGDGPDGPDGSPGRPKGDGDGGDGTPAKKYGDVDASKSVSDAQAAVEGKVAAGKPKDSDGDGEADLPGTTHMRLTPSNPPDPNATPRGTPTEVRGNTAKKRALEAENRAADTLAKQGYDVEQNPPPKSNGREPDYKIEGEYADCYAPAEETSVDNVRTKISDKVKKGQADRIVLDMDAAVTATPESIRALLDRRPISGLKEIKIVRHGQVIDFYP</sequence>
<accession>A0A9W6ST63</accession>
<evidence type="ECO:0000259" key="2">
    <source>
        <dbReference type="Pfam" id="PF18451"/>
    </source>
</evidence>
<dbReference type="RefSeq" id="WP_285667623.1">
    <property type="nucleotide sequence ID" value="NZ_BSTX01000009.1"/>
</dbReference>
<dbReference type="InterPro" id="IPR033806">
    <property type="entry name" value="CDI_toxin_Bp1026b-like"/>
</dbReference>
<feature type="domain" description="tRNA nuclease CdiA C-terminal" evidence="2">
    <location>
        <begin position="149"/>
        <end position="226"/>
    </location>
</feature>
<proteinExistence type="predicted"/>
<dbReference type="CDD" id="cd13442">
    <property type="entry name" value="CDI_toxin_Bp1026b-like"/>
    <property type="match status" value="1"/>
</dbReference>
<evidence type="ECO:0000256" key="1">
    <source>
        <dbReference type="SAM" id="MobiDB-lite"/>
    </source>
</evidence>
<organism evidence="3 4">
    <name type="scientific">Actinorhabdospora filicis</name>
    <dbReference type="NCBI Taxonomy" id="1785913"/>
    <lineage>
        <taxon>Bacteria</taxon>
        <taxon>Bacillati</taxon>
        <taxon>Actinomycetota</taxon>
        <taxon>Actinomycetes</taxon>
        <taxon>Micromonosporales</taxon>
        <taxon>Micromonosporaceae</taxon>
        <taxon>Actinorhabdospora</taxon>
    </lineage>
</organism>
<protein>
    <recommendedName>
        <fullName evidence="2">tRNA nuclease CdiA C-terminal domain-containing protein</fullName>
    </recommendedName>
</protein>
<reference evidence="3" key="1">
    <citation type="submission" date="2023-03" db="EMBL/GenBank/DDBJ databases">
        <title>Actinorhabdospora filicis NBRC 111898.</title>
        <authorList>
            <person name="Ichikawa N."/>
            <person name="Sato H."/>
            <person name="Tonouchi N."/>
        </authorList>
    </citation>
    <scope>NUCLEOTIDE SEQUENCE</scope>
    <source>
        <strain evidence="3">NBRC 111898</strain>
    </source>
</reference>
<dbReference type="AlphaFoldDB" id="A0A9W6ST63"/>
<name>A0A9W6ST63_9ACTN</name>
<dbReference type="GO" id="GO:0004549">
    <property type="term" value="F:tRNA-specific ribonuclease activity"/>
    <property type="evidence" value="ECO:0007669"/>
    <property type="project" value="InterPro"/>
</dbReference>
<dbReference type="Proteomes" id="UP001165079">
    <property type="component" value="Unassembled WGS sequence"/>
</dbReference>